<keyword evidence="3" id="KW-1185">Reference proteome</keyword>
<reference evidence="2 3" key="1">
    <citation type="journal article" date="2018" name="G3 (Bethesda)">
        <title>A High-Quality Reference Genome for the Invasive Mosquitofish Gambusia affinis Using a Chicago Library.</title>
        <authorList>
            <person name="Hoffberg S.L."/>
            <person name="Troendle N.J."/>
            <person name="Glenn T.C."/>
            <person name="Mahmud O."/>
            <person name="Louha S."/>
            <person name="Chalopin D."/>
            <person name="Bennetzen J.L."/>
            <person name="Mauricio R."/>
        </authorList>
    </citation>
    <scope>NUCLEOTIDE SEQUENCE [LARGE SCALE GENOMIC DNA]</scope>
    <source>
        <strain evidence="2">NE01/NJP1002.9</strain>
        <tissue evidence="2">Muscle</tissue>
    </source>
</reference>
<evidence type="ECO:0000313" key="3">
    <source>
        <dbReference type="Proteomes" id="UP000250572"/>
    </source>
</evidence>
<evidence type="ECO:0000313" key="2">
    <source>
        <dbReference type="EMBL" id="PWA20089.1"/>
    </source>
</evidence>
<name>A0A315VBH8_GAMAF</name>
<sequence length="123" mass="13242">MMEICSSKFQSFCWMHIKSGPWLNGDTSVLMAVKGCFWLRTAGAEGKFSTNCLGPERSLLVGSHPPSVSLLSPPLPSRSLSSPSSPFVSPPPVVKQSKRTIGIKWTVARNSHSPCPTLLIGMA</sequence>
<protein>
    <submittedName>
        <fullName evidence="2">Uncharacterized protein</fullName>
    </submittedName>
</protein>
<accession>A0A315VBH8</accession>
<dbReference type="Proteomes" id="UP000250572">
    <property type="component" value="Unassembled WGS sequence"/>
</dbReference>
<organism evidence="2 3">
    <name type="scientific">Gambusia affinis</name>
    <name type="common">Western mosquitofish</name>
    <name type="synonym">Heterandria affinis</name>
    <dbReference type="NCBI Taxonomy" id="33528"/>
    <lineage>
        <taxon>Eukaryota</taxon>
        <taxon>Metazoa</taxon>
        <taxon>Chordata</taxon>
        <taxon>Craniata</taxon>
        <taxon>Vertebrata</taxon>
        <taxon>Euteleostomi</taxon>
        <taxon>Actinopterygii</taxon>
        <taxon>Neopterygii</taxon>
        <taxon>Teleostei</taxon>
        <taxon>Neoteleostei</taxon>
        <taxon>Acanthomorphata</taxon>
        <taxon>Ovalentaria</taxon>
        <taxon>Atherinomorphae</taxon>
        <taxon>Cyprinodontiformes</taxon>
        <taxon>Poeciliidae</taxon>
        <taxon>Poeciliinae</taxon>
        <taxon>Gambusia</taxon>
    </lineage>
</organism>
<dbReference type="EMBL" id="NHOQ01001992">
    <property type="protein sequence ID" value="PWA20089.1"/>
    <property type="molecule type" value="Genomic_DNA"/>
</dbReference>
<feature type="region of interest" description="Disordered" evidence="1">
    <location>
        <begin position="72"/>
        <end position="94"/>
    </location>
</feature>
<evidence type="ECO:0000256" key="1">
    <source>
        <dbReference type="SAM" id="MobiDB-lite"/>
    </source>
</evidence>
<feature type="compositionally biased region" description="Low complexity" evidence="1">
    <location>
        <begin position="72"/>
        <end position="87"/>
    </location>
</feature>
<proteinExistence type="predicted"/>
<dbReference type="AlphaFoldDB" id="A0A315VBH8"/>
<gene>
    <name evidence="2" type="ORF">CCH79_00018667</name>
</gene>
<comment type="caution">
    <text evidence="2">The sequence shown here is derived from an EMBL/GenBank/DDBJ whole genome shotgun (WGS) entry which is preliminary data.</text>
</comment>